<keyword evidence="4" id="KW-0503">Monooxygenase</keyword>
<dbReference type="SUPFAM" id="SSF51679">
    <property type="entry name" value="Bacterial luciferase-like"/>
    <property type="match status" value="1"/>
</dbReference>
<organism evidence="6">
    <name type="scientific">Streptomyces iranensis</name>
    <dbReference type="NCBI Taxonomy" id="576784"/>
    <lineage>
        <taxon>Bacteria</taxon>
        <taxon>Bacillati</taxon>
        <taxon>Actinomycetota</taxon>
        <taxon>Actinomycetes</taxon>
        <taxon>Kitasatosporales</taxon>
        <taxon>Streptomycetaceae</taxon>
        <taxon>Streptomyces</taxon>
        <taxon>Streptomyces violaceusniger group</taxon>
    </lineage>
</organism>
<dbReference type="NCBIfam" id="TIGR03619">
    <property type="entry name" value="F420_Rv2161c"/>
    <property type="match status" value="1"/>
</dbReference>
<evidence type="ECO:0000256" key="2">
    <source>
        <dbReference type="ARBA" id="ARBA00022643"/>
    </source>
</evidence>
<sequence length="316" mass="34485">MRFGIHLGLPYTTPAEVRDLAQQIEDLGFDWISIFDHMYSSNGTSDRHCLEAVAMQTFLATVTKRLRIGCLVYVAGYRPPGTLAKSVATMDHISGGRITLGLGAGWNRREFSSFGLPFLPPAERSDQLEEYVAVVRSLLVGSGPVTFAGSHFCVEAAVCEPRPVQSRLPIWIGGTGERRTLPMVARLADGWNAPFLSPEACAKKRMILAEACERVGRDVSEVTCSVNIGLAWSEESLVGQFGRRADDIRKATLFGSPQEMSGLIERYREAGVDQLNISLRATASQRAGGRVHDAEGLTRLADFLPLESLRTGSTGR</sequence>
<evidence type="ECO:0000313" key="6">
    <source>
        <dbReference type="EMBL" id="CDR18004.1"/>
    </source>
</evidence>
<evidence type="ECO:0000256" key="3">
    <source>
        <dbReference type="ARBA" id="ARBA00023002"/>
    </source>
</evidence>
<keyword evidence="8" id="KW-1185">Reference proteome</keyword>
<dbReference type="GO" id="GO:0046306">
    <property type="term" value="P:alkanesulfonate catabolic process"/>
    <property type="evidence" value="ECO:0007669"/>
    <property type="project" value="TreeGrafter"/>
</dbReference>
<keyword evidence="1" id="KW-0285">Flavoprotein</keyword>
<accession>A0A061A6L6</accession>
<dbReference type="PANTHER" id="PTHR42847:SF4">
    <property type="entry name" value="ALKANESULFONATE MONOOXYGENASE-RELATED"/>
    <property type="match status" value="1"/>
</dbReference>
<dbReference type="GO" id="GO:0008726">
    <property type="term" value="F:alkanesulfonate monooxygenase activity"/>
    <property type="evidence" value="ECO:0007669"/>
    <property type="project" value="TreeGrafter"/>
</dbReference>
<dbReference type="RefSeq" id="WP_052701970.1">
    <property type="nucleotide sequence ID" value="NZ_BAABDR010000100.1"/>
</dbReference>
<evidence type="ECO:0000313" key="7">
    <source>
        <dbReference type="EMBL" id="MBP2067689.1"/>
    </source>
</evidence>
<dbReference type="InterPro" id="IPR050172">
    <property type="entry name" value="SsuD_RutA_monooxygenase"/>
</dbReference>
<dbReference type="InterPro" id="IPR019921">
    <property type="entry name" value="Lucif-like_OxRdtase_Rv2161c"/>
</dbReference>
<dbReference type="InterPro" id="IPR036661">
    <property type="entry name" value="Luciferase-like_sf"/>
</dbReference>
<keyword evidence="2" id="KW-0288">FMN</keyword>
<dbReference type="EMBL" id="LK022848">
    <property type="protein sequence ID" value="CDR18004.1"/>
    <property type="molecule type" value="Genomic_DNA"/>
</dbReference>
<feature type="domain" description="Luciferase-like" evidence="5">
    <location>
        <begin position="12"/>
        <end position="234"/>
    </location>
</feature>
<reference evidence="6" key="1">
    <citation type="submission" date="2014-05" db="EMBL/GenBank/DDBJ databases">
        <authorList>
            <person name="Horn Fabian"/>
        </authorList>
    </citation>
    <scope>NUCLEOTIDE SEQUENCE</scope>
</reference>
<protein>
    <submittedName>
        <fullName evidence="7">F420-dependent oxidoreductase</fullName>
    </submittedName>
    <submittedName>
        <fullName evidence="6">Luciferase-like, subgroup</fullName>
    </submittedName>
</protein>
<proteinExistence type="predicted"/>
<keyword evidence="3" id="KW-0560">Oxidoreductase</keyword>
<dbReference type="Gene3D" id="3.20.20.30">
    <property type="entry name" value="Luciferase-like domain"/>
    <property type="match status" value="1"/>
</dbReference>
<dbReference type="Pfam" id="PF00296">
    <property type="entry name" value="Bac_luciferase"/>
    <property type="match status" value="1"/>
</dbReference>
<reference evidence="7 8" key="2">
    <citation type="submission" date="2021-03" db="EMBL/GenBank/DDBJ databases">
        <title>Genomic Encyclopedia of Type Strains, Phase IV (KMG-IV): sequencing the most valuable type-strain genomes for metagenomic binning, comparative biology and taxonomic classification.</title>
        <authorList>
            <person name="Goeker M."/>
        </authorList>
    </citation>
    <scope>NUCLEOTIDE SEQUENCE [LARGE SCALE GENOMIC DNA]</scope>
    <source>
        <strain evidence="7 8">DSM 41954</strain>
    </source>
</reference>
<dbReference type="EMBL" id="JAGGLR010000032">
    <property type="protein sequence ID" value="MBP2067689.1"/>
    <property type="molecule type" value="Genomic_DNA"/>
</dbReference>
<dbReference type="HOGENOM" id="CLU_027853_6_2_11"/>
<evidence type="ECO:0000313" key="8">
    <source>
        <dbReference type="Proteomes" id="UP000756710"/>
    </source>
</evidence>
<dbReference type="AlphaFoldDB" id="A0A061A6L6"/>
<evidence type="ECO:0000259" key="5">
    <source>
        <dbReference type="Pfam" id="PF00296"/>
    </source>
</evidence>
<gene>
    <name evidence="7" type="ORF">J2Z30_008756</name>
    <name evidence="6" type="ORF">SIRAN9964</name>
</gene>
<name>A0A061A6L6_9ACTN</name>
<dbReference type="PANTHER" id="PTHR42847">
    <property type="entry name" value="ALKANESULFONATE MONOOXYGENASE"/>
    <property type="match status" value="1"/>
</dbReference>
<dbReference type="Proteomes" id="UP000756710">
    <property type="component" value="Unassembled WGS sequence"/>
</dbReference>
<evidence type="ECO:0000256" key="1">
    <source>
        <dbReference type="ARBA" id="ARBA00022630"/>
    </source>
</evidence>
<evidence type="ECO:0000256" key="4">
    <source>
        <dbReference type="ARBA" id="ARBA00023033"/>
    </source>
</evidence>
<dbReference type="InterPro" id="IPR011251">
    <property type="entry name" value="Luciferase-like_dom"/>
</dbReference>